<organism evidence="3 4">
    <name type="scientific">Sulfurimonas diazotrophicus</name>
    <dbReference type="NCBI Taxonomy" id="3131939"/>
    <lineage>
        <taxon>Bacteria</taxon>
        <taxon>Pseudomonadati</taxon>
        <taxon>Campylobacterota</taxon>
        <taxon>Epsilonproteobacteria</taxon>
        <taxon>Campylobacterales</taxon>
        <taxon>Sulfurimonadaceae</taxon>
        <taxon>Sulfurimonas</taxon>
    </lineage>
</organism>
<dbReference type="RefSeq" id="WP_345971819.1">
    <property type="nucleotide sequence ID" value="NZ_CP147920.1"/>
</dbReference>
<feature type="chain" id="PRO_5045428321" evidence="1">
    <location>
        <begin position="22"/>
        <end position="184"/>
    </location>
</feature>
<dbReference type="Pfam" id="PF14321">
    <property type="entry name" value="DUF4382"/>
    <property type="match status" value="1"/>
</dbReference>
<protein>
    <submittedName>
        <fullName evidence="3">DUF4382 domain-containing protein</fullName>
    </submittedName>
</protein>
<gene>
    <name evidence="3" type="ORF">WCY31_06950</name>
</gene>
<dbReference type="PROSITE" id="PS51257">
    <property type="entry name" value="PROKAR_LIPOPROTEIN"/>
    <property type="match status" value="1"/>
</dbReference>
<keyword evidence="1" id="KW-0732">Signal</keyword>
<evidence type="ECO:0000256" key="1">
    <source>
        <dbReference type="SAM" id="SignalP"/>
    </source>
</evidence>
<dbReference type="EMBL" id="CP147920">
    <property type="protein sequence ID" value="XAU13993.1"/>
    <property type="molecule type" value="Genomic_DNA"/>
</dbReference>
<evidence type="ECO:0000259" key="2">
    <source>
        <dbReference type="Pfam" id="PF14321"/>
    </source>
</evidence>
<feature type="signal peptide" evidence="1">
    <location>
        <begin position="1"/>
        <end position="21"/>
    </location>
</feature>
<dbReference type="Proteomes" id="UP001447842">
    <property type="component" value="Chromosome"/>
</dbReference>
<sequence>MKSIYASIAAAALLMAGIAGCGGSSSDSGTLNVALIDAPADFQAVYVTIDKVMVHRADDTNESNATWLTVADVNGTYDLLKLRDGNVSMIGVTNIPAAKYTQMRLVLSAESNDSTVHPYGNYVVIGGTPSELTVPSMVIKESHNFVMAADGNMTMTVDFDANQSIHSTGSNKWMLKPVLHVDTK</sequence>
<name>A0ABZ3H7C4_9BACT</name>
<keyword evidence="4" id="KW-1185">Reference proteome</keyword>
<proteinExistence type="predicted"/>
<dbReference type="InterPro" id="IPR025491">
    <property type="entry name" value="DUF4382"/>
</dbReference>
<evidence type="ECO:0000313" key="4">
    <source>
        <dbReference type="Proteomes" id="UP001447842"/>
    </source>
</evidence>
<evidence type="ECO:0000313" key="3">
    <source>
        <dbReference type="EMBL" id="XAU13993.1"/>
    </source>
</evidence>
<accession>A0ABZ3H7C4</accession>
<reference evidence="3 4" key="1">
    <citation type="submission" date="2024-03" db="EMBL/GenBank/DDBJ databases">
        <title>Sulfurimonas sp. HSL3-1.</title>
        <authorList>
            <person name="Wang S."/>
        </authorList>
    </citation>
    <scope>NUCLEOTIDE SEQUENCE [LARGE SCALE GENOMIC DNA]</scope>
    <source>
        <strain evidence="3 4">HSL3-1</strain>
    </source>
</reference>
<feature type="domain" description="DUF4382" evidence="2">
    <location>
        <begin position="28"/>
        <end position="177"/>
    </location>
</feature>